<dbReference type="Pfam" id="PF17851">
    <property type="entry name" value="GH43_C2"/>
    <property type="match status" value="1"/>
</dbReference>
<dbReference type="Gene3D" id="2.60.120.200">
    <property type="match status" value="1"/>
</dbReference>
<dbReference type="RefSeq" id="XP_060364357.1">
    <property type="nucleotide sequence ID" value="XM_060502565.1"/>
</dbReference>
<gene>
    <name evidence="2" type="ORF">BDZ83DRAFT_359279</name>
</gene>
<sequence>MRISVPVFSRGTCKYMTARITIGKLIVDDYANSTLAKDIVFVGLRQTETLFPSGVDLNYDPQLLGEEAGNPVYLNEKRHIDFSVAFDNQTTSGKLLQVQSSSSNENVTVPQPVTSALPSEYRNRTPVRLEIVAASNTTHYIFLAGFPDLCKHEAVHMITIGHAGASLVSDGYTEVVVGVYGTTNGQTIERKSAAYVSRWRYSAEDSV</sequence>
<dbReference type="InterPro" id="IPR041542">
    <property type="entry name" value="GH43_C2"/>
</dbReference>
<proteinExistence type="predicted"/>
<comment type="caution">
    <text evidence="2">The sequence shown here is derived from an EMBL/GenBank/DDBJ whole genome shotgun (WGS) entry which is preliminary data.</text>
</comment>
<dbReference type="SUPFAM" id="SSF49899">
    <property type="entry name" value="Concanavalin A-like lectins/glucanases"/>
    <property type="match status" value="1"/>
</dbReference>
<dbReference type="Proteomes" id="UP001244207">
    <property type="component" value="Unassembled WGS sequence"/>
</dbReference>
<feature type="domain" description="Beta-xylosidase C-terminal Concanavalin A-like" evidence="1">
    <location>
        <begin position="38"/>
        <end position="201"/>
    </location>
</feature>
<reference evidence="2" key="1">
    <citation type="submission" date="2021-12" db="EMBL/GenBank/DDBJ databases">
        <title>Comparative genomics, transcriptomics and evolutionary studies reveal genomic signatures of adaptation to plant cell wall in hemibiotrophic fungi.</title>
        <authorList>
            <consortium name="DOE Joint Genome Institute"/>
            <person name="Baroncelli R."/>
            <person name="Diaz J.F."/>
            <person name="Benocci T."/>
            <person name="Peng M."/>
            <person name="Battaglia E."/>
            <person name="Haridas S."/>
            <person name="Andreopoulos W."/>
            <person name="Labutti K."/>
            <person name="Pangilinan J."/>
            <person name="Floch G.L."/>
            <person name="Makela M.R."/>
            <person name="Henrissat B."/>
            <person name="Grigoriev I.V."/>
            <person name="Crouch J.A."/>
            <person name="De Vries R.P."/>
            <person name="Sukno S.A."/>
            <person name="Thon M.R."/>
        </authorList>
    </citation>
    <scope>NUCLEOTIDE SEQUENCE</scope>
    <source>
        <strain evidence="2">CBS 112980</strain>
    </source>
</reference>
<evidence type="ECO:0000259" key="1">
    <source>
        <dbReference type="Pfam" id="PF17851"/>
    </source>
</evidence>
<protein>
    <recommendedName>
        <fullName evidence="1">Beta-xylosidase C-terminal Concanavalin A-like domain-containing protein</fullName>
    </recommendedName>
</protein>
<dbReference type="AlphaFoldDB" id="A0AAD8XEI2"/>
<evidence type="ECO:0000313" key="2">
    <source>
        <dbReference type="EMBL" id="KAK1724302.1"/>
    </source>
</evidence>
<keyword evidence="3" id="KW-1185">Reference proteome</keyword>
<organism evidence="2 3">
    <name type="scientific">Glomerella acutata</name>
    <name type="common">Colletotrichum acutatum</name>
    <dbReference type="NCBI Taxonomy" id="27357"/>
    <lineage>
        <taxon>Eukaryota</taxon>
        <taxon>Fungi</taxon>
        <taxon>Dikarya</taxon>
        <taxon>Ascomycota</taxon>
        <taxon>Pezizomycotina</taxon>
        <taxon>Sordariomycetes</taxon>
        <taxon>Hypocreomycetidae</taxon>
        <taxon>Glomerellales</taxon>
        <taxon>Glomerellaceae</taxon>
        <taxon>Colletotrichum</taxon>
        <taxon>Colletotrichum acutatum species complex</taxon>
    </lineage>
</organism>
<dbReference type="GeneID" id="85386464"/>
<dbReference type="EMBL" id="JAHMHS010000054">
    <property type="protein sequence ID" value="KAK1724302.1"/>
    <property type="molecule type" value="Genomic_DNA"/>
</dbReference>
<accession>A0AAD8XEI2</accession>
<name>A0AAD8XEI2_GLOAC</name>
<evidence type="ECO:0000313" key="3">
    <source>
        <dbReference type="Proteomes" id="UP001244207"/>
    </source>
</evidence>
<dbReference type="InterPro" id="IPR013320">
    <property type="entry name" value="ConA-like_dom_sf"/>
</dbReference>